<evidence type="ECO:0000313" key="1">
    <source>
        <dbReference type="EMBL" id="BBL90371.1"/>
    </source>
</evidence>
<reference evidence="2" key="1">
    <citation type="submission" date="2019-07" db="EMBL/GenBank/DDBJ databases">
        <title>Complete Genome Sequences of Vibrion rotiferianus strain AM7.</title>
        <authorList>
            <person name="Miyazaki K."/>
            <person name="Wiseschart A."/>
            <person name="Pootanakit K."/>
            <person name="Ishimori K."/>
            <person name="Kitahara K."/>
        </authorList>
    </citation>
    <scope>NUCLEOTIDE SEQUENCE [LARGE SCALE GENOMIC DNA]</scope>
    <source>
        <strain evidence="2">AM7</strain>
    </source>
</reference>
<organism evidence="1 2">
    <name type="scientific">Vibrio rotiferianus</name>
    <dbReference type="NCBI Taxonomy" id="190895"/>
    <lineage>
        <taxon>Bacteria</taxon>
        <taxon>Pseudomonadati</taxon>
        <taxon>Pseudomonadota</taxon>
        <taxon>Gammaproteobacteria</taxon>
        <taxon>Vibrionales</taxon>
        <taxon>Vibrionaceae</taxon>
        <taxon>Vibrio</taxon>
    </lineage>
</organism>
<gene>
    <name evidence="1" type="ORF">VroAM7_30240</name>
</gene>
<dbReference type="AlphaFoldDB" id="A0A510IAB9"/>
<evidence type="ECO:0000313" key="2">
    <source>
        <dbReference type="Proteomes" id="UP000315115"/>
    </source>
</evidence>
<sequence>MKMKKIAYDRFLEERQEMLEEITILVNSDNPEKEIQELKQNRKNKNRQENNNG</sequence>
<protein>
    <submittedName>
        <fullName evidence="1">Uncharacterized protein</fullName>
    </submittedName>
</protein>
<dbReference type="EMBL" id="AP019798">
    <property type="protein sequence ID" value="BBL90371.1"/>
    <property type="molecule type" value="Genomic_DNA"/>
</dbReference>
<name>A0A510IAB9_9VIBR</name>
<proteinExistence type="predicted"/>
<dbReference type="Proteomes" id="UP000315115">
    <property type="component" value="Chromosome 1"/>
</dbReference>
<dbReference type="RefSeq" id="WP_172622572.1">
    <property type="nucleotide sequence ID" value="NZ_AP019798.1"/>
</dbReference>
<accession>A0A510IAB9</accession>